<feature type="compositionally biased region" description="Basic and acidic residues" evidence="4">
    <location>
        <begin position="800"/>
        <end position="858"/>
    </location>
</feature>
<evidence type="ECO:0000256" key="2">
    <source>
        <dbReference type="PIRSR" id="PIRSR622684-1"/>
    </source>
</evidence>
<evidence type="ECO:0000256" key="4">
    <source>
        <dbReference type="SAM" id="MobiDB-lite"/>
    </source>
</evidence>
<gene>
    <name evidence="6" type="ORF">E0L32_006994</name>
</gene>
<feature type="region of interest" description="Disordered" evidence="4">
    <location>
        <begin position="627"/>
        <end position="970"/>
    </location>
</feature>
<dbReference type="PANTHER" id="PTHR10183">
    <property type="entry name" value="CALPAIN"/>
    <property type="match status" value="1"/>
</dbReference>
<protein>
    <recommendedName>
        <fullName evidence="5">Calpain catalytic domain-containing protein</fullName>
    </recommendedName>
</protein>
<evidence type="ECO:0000259" key="5">
    <source>
        <dbReference type="PROSITE" id="PS50203"/>
    </source>
</evidence>
<evidence type="ECO:0000313" key="6">
    <source>
        <dbReference type="EMBL" id="TPX12347.1"/>
    </source>
</evidence>
<feature type="active site" evidence="2 3">
    <location>
        <position position="205"/>
    </location>
</feature>
<dbReference type="PROSITE" id="PS00139">
    <property type="entry name" value="THIOL_PROTEASE_CYS"/>
    <property type="match status" value="1"/>
</dbReference>
<feature type="compositionally biased region" description="Low complexity" evidence="4">
    <location>
        <begin position="947"/>
        <end position="958"/>
    </location>
</feature>
<dbReference type="EMBL" id="SKBQ01000041">
    <property type="protein sequence ID" value="TPX12347.1"/>
    <property type="molecule type" value="Genomic_DNA"/>
</dbReference>
<feature type="region of interest" description="Disordered" evidence="4">
    <location>
        <begin position="1002"/>
        <end position="1080"/>
    </location>
</feature>
<dbReference type="Pfam" id="PF00648">
    <property type="entry name" value="Peptidase_C2"/>
    <property type="match status" value="1"/>
</dbReference>
<dbReference type="RefSeq" id="XP_030994058.1">
    <property type="nucleotide sequence ID" value="XM_031141689.1"/>
</dbReference>
<dbReference type="InterPro" id="IPR038765">
    <property type="entry name" value="Papain-like_cys_pep_sf"/>
</dbReference>
<feature type="compositionally biased region" description="Basic and acidic residues" evidence="4">
    <location>
        <begin position="879"/>
        <end position="894"/>
    </location>
</feature>
<feature type="region of interest" description="Disordered" evidence="4">
    <location>
        <begin position="1"/>
        <end position="63"/>
    </location>
</feature>
<keyword evidence="7" id="KW-1185">Reference proteome</keyword>
<dbReference type="AlphaFoldDB" id="A0A507AXW8"/>
<dbReference type="InParanoid" id="A0A507AXW8"/>
<keyword evidence="3" id="KW-0645">Protease</keyword>
<dbReference type="Gene3D" id="3.90.70.10">
    <property type="entry name" value="Cysteine proteinases"/>
    <property type="match status" value="1"/>
</dbReference>
<sequence>MYVRRKAAYDSSASEDESDSGVQQRSPRGAAAAARKSLGNTSSGSNNNQQQQKKKKKKLPPQESIDKIWSRFSQKKFSKALSVLSFDSVPPAASPERGNELLSAGYERAAEECRRKVDKIIKECKRVNTRYRDPGWDLDWDLKWEKGNCLNSLGSTKFDINSSTLTNPSATVPKAVKRVHEIFEKPTFMKNINGSDVKQGGLGNCWLIAGFSGLANVKDGIRRICVAHNEKIGIYGFVFYRDGEWIYSIIDDKLYLKSPCWDSPSMQRDLLQQIDREDVERVYRRTYQTGSKALFFGQNKDQNETWVALVEKAYAKAHNDFHSLTGGWVGEALEDLSGGVTTELLTSDILDTEEFWDNELSRVNEEFLFGCSTGLLDGGYGNREGITEGHAYNIMEVRTLRDGTRLVKMRNPWGKVKKGNWEGAWSDGSKEWTTEVQEELGHTFGADSSFWISYEDMLRKYSHFDRTRLFRDPDWRCCQRWIGVDVPWKSVYNEKFQFKLTRDSPLVLVLSQLDARYFKGLQGQYSFRLHFRVHEHDSPGAEAYIVRSHGNYLMDRSVSIELPDMPAGRYSVFISVSAERDGRAPSVEDVVKRECKARGENEKLAQVGHAYDLANSKAANHLAELAKVRKSKDQGKASESRMKERRKLWERRHLTRDIQKKQKEKNEEKGKKLKEEKRARRAREEEEAAVKAAAAAAKKAAEEAEVKAAAEKKAAEEAAAALAKKEAEEKAAQKKEEEEEEVANAKDKASQADEADVSKSQGEDKIAQAETPDEDDKSWCASGFTTGANTPSESPVATPRIEEARELAPSEEKSEVESDVKSDENTEEKSEDKAEDKTDEKSDKSDKESEKADEKSEPQDEPEDAATQKNEDEESEDKAEEKSDSKDTPAEKKAPTPAPAPAPAPAPPPPPPPAVKDDSDSYSSDSPVEDWEELYSSDDLSEKPRMAAPAPAAAAAQAADDDTDDEKDPLPWNAICIVGFRVYSKDEGLELRVVMEGGQLSQDGMGALGEQDLDNAQANAGGARTDTEECAGGAKAKTKGKDGRKKQRRESAASEDAGDDDGEGRKKKEGDEFASYQTIVQKGDEALQRALESGVESEA</sequence>
<accession>A0A507AXW8</accession>
<keyword evidence="3" id="KW-0788">Thiol protease</keyword>
<dbReference type="GO" id="GO:0006508">
    <property type="term" value="P:proteolysis"/>
    <property type="evidence" value="ECO:0007669"/>
    <property type="project" value="UniProtKB-KW"/>
</dbReference>
<evidence type="ECO:0000313" key="7">
    <source>
        <dbReference type="Proteomes" id="UP000319257"/>
    </source>
</evidence>
<dbReference type="SMART" id="SM00230">
    <property type="entry name" value="CysPc"/>
    <property type="match status" value="1"/>
</dbReference>
<feature type="compositionally biased region" description="Basic residues" evidence="4">
    <location>
        <begin position="1036"/>
        <end position="1048"/>
    </location>
</feature>
<feature type="active site" evidence="2 3">
    <location>
        <position position="411"/>
    </location>
</feature>
<organism evidence="6 7">
    <name type="scientific">Thyridium curvatum</name>
    <dbReference type="NCBI Taxonomy" id="1093900"/>
    <lineage>
        <taxon>Eukaryota</taxon>
        <taxon>Fungi</taxon>
        <taxon>Dikarya</taxon>
        <taxon>Ascomycota</taxon>
        <taxon>Pezizomycotina</taxon>
        <taxon>Sordariomycetes</taxon>
        <taxon>Sordariomycetidae</taxon>
        <taxon>Thyridiales</taxon>
        <taxon>Thyridiaceae</taxon>
        <taxon>Thyridium</taxon>
    </lineage>
</organism>
<dbReference type="PRINTS" id="PR00704">
    <property type="entry name" value="CALPAIN"/>
</dbReference>
<feature type="compositionally biased region" description="Pro residues" evidence="4">
    <location>
        <begin position="896"/>
        <end position="914"/>
    </location>
</feature>
<feature type="compositionally biased region" description="Basic and acidic residues" evidence="4">
    <location>
        <begin position="699"/>
        <end position="716"/>
    </location>
</feature>
<proteinExistence type="inferred from homology"/>
<feature type="domain" description="Calpain catalytic" evidence="5">
    <location>
        <begin position="177"/>
        <end position="470"/>
    </location>
</feature>
<feature type="compositionally biased region" description="Low complexity" evidence="4">
    <location>
        <begin position="36"/>
        <end position="51"/>
    </location>
</feature>
<dbReference type="OrthoDB" id="424753at2759"/>
<keyword evidence="3" id="KW-0378">Hydrolase</keyword>
<dbReference type="PANTHER" id="PTHR10183:SF397">
    <property type="entry name" value="CALPAIN CATALYTIC DOMAIN-CONTAINING PROTEIN"/>
    <property type="match status" value="1"/>
</dbReference>
<evidence type="ECO:0000256" key="3">
    <source>
        <dbReference type="PROSITE-ProRule" id="PRU00239"/>
    </source>
</evidence>
<feature type="active site" evidence="2 3">
    <location>
        <position position="390"/>
    </location>
</feature>
<feature type="compositionally biased region" description="Basic and acidic residues" evidence="4">
    <location>
        <begin position="651"/>
        <end position="684"/>
    </location>
</feature>
<dbReference type="Proteomes" id="UP000319257">
    <property type="component" value="Unassembled WGS sequence"/>
</dbReference>
<dbReference type="GeneID" id="41974441"/>
<dbReference type="InterPro" id="IPR001300">
    <property type="entry name" value="Peptidase_C2_calpain_cat"/>
</dbReference>
<comment type="caution">
    <text evidence="6">The sequence shown here is derived from an EMBL/GenBank/DDBJ whole genome shotgun (WGS) entry which is preliminary data.</text>
</comment>
<dbReference type="FunFam" id="3.90.70.10:FF:000072">
    <property type="entry name" value="Cysteine proteinase"/>
    <property type="match status" value="1"/>
</dbReference>
<feature type="compositionally biased region" description="Basic and acidic residues" evidence="4">
    <location>
        <begin position="723"/>
        <end position="736"/>
    </location>
</feature>
<dbReference type="SUPFAM" id="SSF54001">
    <property type="entry name" value="Cysteine proteinases"/>
    <property type="match status" value="1"/>
</dbReference>
<name>A0A507AXW8_9PEZI</name>
<dbReference type="STRING" id="1093900.A0A507AXW8"/>
<dbReference type="GO" id="GO:0004198">
    <property type="term" value="F:calcium-dependent cysteine-type endopeptidase activity"/>
    <property type="evidence" value="ECO:0007669"/>
    <property type="project" value="InterPro"/>
</dbReference>
<feature type="compositionally biased region" description="Acidic residues" evidence="4">
    <location>
        <begin position="927"/>
        <end position="936"/>
    </location>
</feature>
<evidence type="ECO:0000256" key="1">
    <source>
        <dbReference type="ARBA" id="ARBA00007623"/>
    </source>
</evidence>
<feature type="compositionally biased region" description="Basic and acidic residues" evidence="4">
    <location>
        <begin position="627"/>
        <end position="642"/>
    </location>
</feature>
<dbReference type="InterPro" id="IPR022684">
    <property type="entry name" value="Calpain_cysteine_protease"/>
</dbReference>
<feature type="compositionally biased region" description="Polar residues" evidence="4">
    <location>
        <begin position="783"/>
        <end position="795"/>
    </location>
</feature>
<dbReference type="InterPro" id="IPR000169">
    <property type="entry name" value="Pept_cys_AS"/>
</dbReference>
<comment type="similarity">
    <text evidence="1">Belongs to the peptidase C2 family.</text>
</comment>
<reference evidence="6 7" key="1">
    <citation type="submission" date="2019-06" db="EMBL/GenBank/DDBJ databases">
        <title>Draft genome sequence of the filamentous fungus Phialemoniopsis curvata isolated from diesel fuel.</title>
        <authorList>
            <person name="Varaljay V.A."/>
            <person name="Lyon W.J."/>
            <person name="Crouch A.L."/>
            <person name="Drake C.E."/>
            <person name="Hollomon J.M."/>
            <person name="Nadeau L.J."/>
            <person name="Nunn H.S."/>
            <person name="Stevenson B.S."/>
            <person name="Bojanowski C.L."/>
            <person name="Crookes-Goodson W.J."/>
        </authorList>
    </citation>
    <scope>NUCLEOTIDE SEQUENCE [LARGE SCALE GENOMIC DNA]</scope>
    <source>
        <strain evidence="6 7">D216</strain>
    </source>
</reference>
<dbReference type="PROSITE" id="PS50203">
    <property type="entry name" value="CALPAIN_CAT"/>
    <property type="match status" value="1"/>
</dbReference>